<evidence type="ECO:0000313" key="1">
    <source>
        <dbReference type="EMBL" id="KAI5316430.1"/>
    </source>
</evidence>
<sequence length="79" mass="8348">MKESYESSRLVSTRSDLAAELSQLLAGGAKQKNLRFVAVSDDGSGGSRWRWVGTERRKCGGSNGTSAAQLGGVVAMVEE</sequence>
<gene>
    <name evidence="1" type="ORF">L3X38_036137</name>
</gene>
<keyword evidence="2" id="KW-1185">Reference proteome</keyword>
<name>A0AAD4V0U6_PRUDU</name>
<evidence type="ECO:0000313" key="2">
    <source>
        <dbReference type="Proteomes" id="UP001054821"/>
    </source>
</evidence>
<accession>A0AAD4V0U6</accession>
<organism evidence="1 2">
    <name type="scientific">Prunus dulcis</name>
    <name type="common">Almond</name>
    <name type="synonym">Amygdalus dulcis</name>
    <dbReference type="NCBI Taxonomy" id="3755"/>
    <lineage>
        <taxon>Eukaryota</taxon>
        <taxon>Viridiplantae</taxon>
        <taxon>Streptophyta</taxon>
        <taxon>Embryophyta</taxon>
        <taxon>Tracheophyta</taxon>
        <taxon>Spermatophyta</taxon>
        <taxon>Magnoliopsida</taxon>
        <taxon>eudicotyledons</taxon>
        <taxon>Gunneridae</taxon>
        <taxon>Pentapetalae</taxon>
        <taxon>rosids</taxon>
        <taxon>fabids</taxon>
        <taxon>Rosales</taxon>
        <taxon>Rosaceae</taxon>
        <taxon>Amygdaloideae</taxon>
        <taxon>Amygdaleae</taxon>
        <taxon>Prunus</taxon>
    </lineage>
</organism>
<comment type="caution">
    <text evidence="1">The sequence shown here is derived from an EMBL/GenBank/DDBJ whole genome shotgun (WGS) entry which is preliminary data.</text>
</comment>
<proteinExistence type="predicted"/>
<reference evidence="1 2" key="1">
    <citation type="journal article" date="2022" name="G3 (Bethesda)">
        <title>Whole-genome sequence and methylome profiling of the almond [Prunus dulcis (Mill.) D.A. Webb] cultivar 'Nonpareil'.</title>
        <authorList>
            <person name="D'Amico-Willman K.M."/>
            <person name="Ouma W.Z."/>
            <person name="Meulia T."/>
            <person name="Sideli G.M."/>
            <person name="Gradziel T.M."/>
            <person name="Fresnedo-Ramirez J."/>
        </authorList>
    </citation>
    <scope>NUCLEOTIDE SEQUENCE [LARGE SCALE GENOMIC DNA]</scope>
    <source>
        <strain evidence="1">Clone GOH B32 T37-40</strain>
    </source>
</reference>
<dbReference type="Proteomes" id="UP001054821">
    <property type="component" value="Chromosome 7"/>
</dbReference>
<dbReference type="EMBL" id="JAJFAZ020000007">
    <property type="protein sequence ID" value="KAI5316430.1"/>
    <property type="molecule type" value="Genomic_DNA"/>
</dbReference>
<protein>
    <submittedName>
        <fullName evidence="1">Uncharacterized protein</fullName>
    </submittedName>
</protein>
<dbReference type="AlphaFoldDB" id="A0AAD4V0U6"/>